<comment type="caution">
    <text evidence="1">The sequence shown here is derived from an EMBL/GenBank/DDBJ whole genome shotgun (WGS) entry which is preliminary data.</text>
</comment>
<protein>
    <submittedName>
        <fullName evidence="1">Uncharacterized protein</fullName>
    </submittedName>
</protein>
<dbReference type="Proteomes" id="UP000061348">
    <property type="component" value="Unassembled WGS sequence"/>
</dbReference>
<dbReference type="EMBL" id="LCYA01000145">
    <property type="protein sequence ID" value="KWV85003.1"/>
    <property type="molecule type" value="Genomic_DNA"/>
</dbReference>
<name>A0A120G616_PSEFL</name>
<evidence type="ECO:0000313" key="1">
    <source>
        <dbReference type="EMBL" id="KWV85003.1"/>
    </source>
</evidence>
<sequence length="107" mass="11267">MHHDSHIAQGLFAYHLLDALQALAGVVPQTDLFGAFVEHFGGCPAKRLGKRRVDLDKGAAVQAGHADRVGAGLEQAGEFFFRGGQPLLALDLVGDIQQGPCHAQGLA</sequence>
<organism evidence="1 2">
    <name type="scientific">Pseudomonas fluorescens</name>
    <dbReference type="NCBI Taxonomy" id="294"/>
    <lineage>
        <taxon>Bacteria</taxon>
        <taxon>Pseudomonadati</taxon>
        <taxon>Pseudomonadota</taxon>
        <taxon>Gammaproteobacteria</taxon>
        <taxon>Pseudomonadales</taxon>
        <taxon>Pseudomonadaceae</taxon>
        <taxon>Pseudomonas</taxon>
    </lineage>
</organism>
<gene>
    <name evidence="1" type="ORF">PFLmoz3_05411</name>
</gene>
<reference evidence="1 2" key="1">
    <citation type="submission" date="2015-05" db="EMBL/GenBank/DDBJ databases">
        <title>A genomic and transcriptomic approach to investigate the blue pigment phenotype in Pseudomonas fluorescens.</title>
        <authorList>
            <person name="Andreani N.A."/>
            <person name="Cardazzo B."/>
        </authorList>
    </citation>
    <scope>NUCLEOTIDE SEQUENCE [LARGE SCALE GENOMIC DNA]</scope>
    <source>
        <strain evidence="1 2">Ps_22</strain>
    </source>
</reference>
<proteinExistence type="predicted"/>
<dbReference type="AlphaFoldDB" id="A0A120G616"/>
<evidence type="ECO:0000313" key="2">
    <source>
        <dbReference type="Proteomes" id="UP000061348"/>
    </source>
</evidence>
<accession>A0A120G616</accession>